<comment type="similarity">
    <text evidence="2">Belongs to the MscS (TC 1.A.23) family.</text>
</comment>
<evidence type="ECO:0000313" key="13">
    <source>
        <dbReference type="EMBL" id="QEG43630.1"/>
    </source>
</evidence>
<dbReference type="Pfam" id="PF21088">
    <property type="entry name" value="MS_channel_1st"/>
    <property type="match status" value="1"/>
</dbReference>
<feature type="domain" description="Mechanosensitive ion channel MscS" evidence="10">
    <location>
        <begin position="324"/>
        <end position="389"/>
    </location>
</feature>
<dbReference type="RefSeq" id="WP_068138076.1">
    <property type="nucleotide sequence ID" value="NZ_CP042914.1"/>
</dbReference>
<protein>
    <submittedName>
        <fullName evidence="13">Small-conductance mechanosensitive channel</fullName>
    </submittedName>
</protein>
<feature type="compositionally biased region" description="Acidic residues" evidence="7">
    <location>
        <begin position="118"/>
        <end position="131"/>
    </location>
</feature>
<dbReference type="InterPro" id="IPR010920">
    <property type="entry name" value="LSM_dom_sf"/>
</dbReference>
<dbReference type="InterPro" id="IPR049278">
    <property type="entry name" value="MS_channel_C"/>
</dbReference>
<dbReference type="GO" id="GO:0005886">
    <property type="term" value="C:plasma membrane"/>
    <property type="evidence" value="ECO:0007669"/>
    <property type="project" value="UniProtKB-SubCell"/>
</dbReference>
<dbReference type="EMBL" id="CP042914">
    <property type="protein sequence ID" value="QEG43630.1"/>
    <property type="molecule type" value="Genomic_DNA"/>
</dbReference>
<keyword evidence="5 8" id="KW-1133">Transmembrane helix</keyword>
<feature type="transmembrane region" description="Helical" evidence="8">
    <location>
        <begin position="278"/>
        <end position="299"/>
    </location>
</feature>
<comment type="subcellular location">
    <subcellularLocation>
        <location evidence="1">Cell membrane</location>
        <topology evidence="1">Multi-pass membrane protein</topology>
    </subcellularLocation>
</comment>
<feature type="region of interest" description="Disordered" evidence="7">
    <location>
        <begin position="91"/>
        <end position="132"/>
    </location>
</feature>
<evidence type="ECO:0000256" key="6">
    <source>
        <dbReference type="ARBA" id="ARBA00023136"/>
    </source>
</evidence>
<keyword evidence="9" id="KW-0732">Signal</keyword>
<dbReference type="Pfam" id="PF21082">
    <property type="entry name" value="MS_channel_3rd"/>
    <property type="match status" value="1"/>
</dbReference>
<keyword evidence="3" id="KW-1003">Cell membrane</keyword>
<feature type="transmembrane region" description="Helical" evidence="8">
    <location>
        <begin position="236"/>
        <end position="257"/>
    </location>
</feature>
<evidence type="ECO:0000259" key="11">
    <source>
        <dbReference type="Pfam" id="PF21082"/>
    </source>
</evidence>
<evidence type="ECO:0000259" key="12">
    <source>
        <dbReference type="Pfam" id="PF21088"/>
    </source>
</evidence>
<keyword evidence="6 8" id="KW-0472">Membrane</keyword>
<dbReference type="SUPFAM" id="SSF82689">
    <property type="entry name" value="Mechanosensitive channel protein MscS (YggB), C-terminal domain"/>
    <property type="match status" value="1"/>
</dbReference>
<evidence type="ECO:0000256" key="3">
    <source>
        <dbReference type="ARBA" id="ARBA00022475"/>
    </source>
</evidence>
<feature type="domain" description="Mechanosensitive ion channel MscS C-terminal" evidence="11">
    <location>
        <begin position="396"/>
        <end position="478"/>
    </location>
</feature>
<evidence type="ECO:0000256" key="2">
    <source>
        <dbReference type="ARBA" id="ARBA00008017"/>
    </source>
</evidence>
<evidence type="ECO:0000256" key="9">
    <source>
        <dbReference type="SAM" id="SignalP"/>
    </source>
</evidence>
<dbReference type="InterPro" id="IPR045275">
    <property type="entry name" value="MscS_archaea/bacteria_type"/>
</dbReference>
<keyword evidence="4 8" id="KW-0812">Transmembrane</keyword>
<dbReference type="Proteomes" id="UP000325286">
    <property type="component" value="Chromosome"/>
</dbReference>
<evidence type="ECO:0000256" key="5">
    <source>
        <dbReference type="ARBA" id="ARBA00022989"/>
    </source>
</evidence>
<dbReference type="SUPFAM" id="SSF50182">
    <property type="entry name" value="Sm-like ribonucleoproteins"/>
    <property type="match status" value="1"/>
</dbReference>
<reference evidence="13 14" key="1">
    <citation type="submission" date="2019-08" db="EMBL/GenBank/DDBJ databases">
        <title>Deep-cultivation of Planctomycetes and their phenomic and genomic characterization uncovers novel biology.</title>
        <authorList>
            <person name="Wiegand S."/>
            <person name="Jogler M."/>
            <person name="Boedeker C."/>
            <person name="Pinto D."/>
            <person name="Vollmers J."/>
            <person name="Rivas-Marin E."/>
            <person name="Kohn T."/>
            <person name="Peeters S.H."/>
            <person name="Heuer A."/>
            <person name="Rast P."/>
            <person name="Oberbeckmann S."/>
            <person name="Bunk B."/>
            <person name="Jeske O."/>
            <person name="Meyerdierks A."/>
            <person name="Storesund J.E."/>
            <person name="Kallscheuer N."/>
            <person name="Luecker S."/>
            <person name="Lage O.M."/>
            <person name="Pohl T."/>
            <person name="Merkel B.J."/>
            <person name="Hornburger P."/>
            <person name="Mueller R.-W."/>
            <person name="Bruemmer F."/>
            <person name="Labrenz M."/>
            <person name="Spormann A.M."/>
            <person name="Op den Camp H."/>
            <person name="Overmann J."/>
            <person name="Amann R."/>
            <person name="Jetten M.S.M."/>
            <person name="Mascher T."/>
            <person name="Medema M.H."/>
            <person name="Devos D.P."/>
            <person name="Kaster A.-K."/>
            <person name="Ovreas L."/>
            <person name="Rohde M."/>
            <person name="Galperin M.Y."/>
            <person name="Jogler C."/>
        </authorList>
    </citation>
    <scope>NUCLEOTIDE SEQUENCE [LARGE SCALE GENOMIC DNA]</scope>
    <source>
        <strain evidence="13 14">UC8</strain>
    </source>
</reference>
<dbReference type="AlphaFoldDB" id="A0A5B9R082"/>
<dbReference type="GO" id="GO:0008381">
    <property type="term" value="F:mechanosensitive monoatomic ion channel activity"/>
    <property type="evidence" value="ECO:0007669"/>
    <property type="project" value="InterPro"/>
</dbReference>
<dbReference type="InterPro" id="IPR049142">
    <property type="entry name" value="MS_channel_1st"/>
</dbReference>
<feature type="domain" description="Mechanosensitive ion channel transmembrane helices 2/3" evidence="12">
    <location>
        <begin position="282"/>
        <end position="322"/>
    </location>
</feature>
<gene>
    <name evidence="13" type="primary">mscS_3</name>
    <name evidence="13" type="ORF">UC8_56810</name>
</gene>
<evidence type="ECO:0000256" key="4">
    <source>
        <dbReference type="ARBA" id="ARBA00022692"/>
    </source>
</evidence>
<feature type="signal peptide" evidence="9">
    <location>
        <begin position="1"/>
        <end position="24"/>
    </location>
</feature>
<dbReference type="InterPro" id="IPR023408">
    <property type="entry name" value="MscS_beta-dom_sf"/>
</dbReference>
<dbReference type="PANTHER" id="PTHR30221:SF1">
    <property type="entry name" value="SMALL-CONDUCTANCE MECHANOSENSITIVE CHANNEL"/>
    <property type="match status" value="1"/>
</dbReference>
<evidence type="ECO:0000313" key="14">
    <source>
        <dbReference type="Proteomes" id="UP000325286"/>
    </source>
</evidence>
<dbReference type="Gene3D" id="1.10.287.1260">
    <property type="match status" value="1"/>
</dbReference>
<dbReference type="KEGG" id="rul:UC8_56810"/>
<dbReference type="Pfam" id="PF00924">
    <property type="entry name" value="MS_channel_2nd"/>
    <property type="match status" value="1"/>
</dbReference>
<proteinExistence type="inferred from homology"/>
<dbReference type="PANTHER" id="PTHR30221">
    <property type="entry name" value="SMALL-CONDUCTANCE MECHANOSENSITIVE CHANNEL"/>
    <property type="match status" value="1"/>
</dbReference>
<dbReference type="InterPro" id="IPR006685">
    <property type="entry name" value="MscS_channel_2nd"/>
</dbReference>
<dbReference type="InterPro" id="IPR011066">
    <property type="entry name" value="MscS_channel_C_sf"/>
</dbReference>
<accession>A0A5B9R082</accession>
<sequence precursor="true">MSRLPQSFILTVLLSLGPVLSSMAQDQEPPEIHPVTTSDPEIPLASLRIMVRPLDQQELQVEADAWFSLLKQKAQQIAAARLGVQKTNQVMAAAPPAEAPADDSAADEPAADNLPADEPAEDAAPGDDDAAVDPANVTAAALDEVDQQLEGLAPEAAGDVKDQLLEDVGTLIDERTAISDRLEIVLDSLQRKGGEVETYRQYAIAVAGVDLDASDAQATWATFHNWMVSKEGGQRWAWNLVRFLAILLVAYLLAKILSTVVHWLLEKKVRLTKLAERLIANTIRNVLLAIGFTVALTALEIDITPILAAIGATGLVVGLALQSTLSNFASGLMILINRPFDVDDVVTAGGITGKIHQMNLVSTTFRTFDNQTIHVPNNEIWSNVITNITANQTRRVDLEFGIGYEDDFEQAEQLILETVRAHELVLSDPEPVVITHALADSSVNIVCRPWARTSDWWQVKTELTRAVKKQFDAHGISIPFPQRDVHVHQQTAP</sequence>
<organism evidence="13 14">
    <name type="scientific">Roseimaritima ulvae</name>
    <dbReference type="NCBI Taxonomy" id="980254"/>
    <lineage>
        <taxon>Bacteria</taxon>
        <taxon>Pseudomonadati</taxon>
        <taxon>Planctomycetota</taxon>
        <taxon>Planctomycetia</taxon>
        <taxon>Pirellulales</taxon>
        <taxon>Pirellulaceae</taxon>
        <taxon>Roseimaritima</taxon>
    </lineage>
</organism>
<dbReference type="Gene3D" id="2.30.30.60">
    <property type="match status" value="1"/>
</dbReference>
<keyword evidence="14" id="KW-1185">Reference proteome</keyword>
<feature type="compositionally biased region" description="Acidic residues" evidence="7">
    <location>
        <begin position="100"/>
        <end position="110"/>
    </location>
</feature>
<evidence type="ECO:0000256" key="8">
    <source>
        <dbReference type="SAM" id="Phobius"/>
    </source>
</evidence>
<dbReference type="Gene3D" id="3.30.70.100">
    <property type="match status" value="1"/>
</dbReference>
<name>A0A5B9R082_9BACT</name>
<dbReference type="SUPFAM" id="SSF82861">
    <property type="entry name" value="Mechanosensitive channel protein MscS (YggB), transmembrane region"/>
    <property type="match status" value="1"/>
</dbReference>
<evidence type="ECO:0000259" key="10">
    <source>
        <dbReference type="Pfam" id="PF00924"/>
    </source>
</evidence>
<feature type="chain" id="PRO_5023074808" evidence="9">
    <location>
        <begin position="25"/>
        <end position="493"/>
    </location>
</feature>
<dbReference type="InterPro" id="IPR011014">
    <property type="entry name" value="MscS_channel_TM-2"/>
</dbReference>
<evidence type="ECO:0000256" key="1">
    <source>
        <dbReference type="ARBA" id="ARBA00004651"/>
    </source>
</evidence>
<evidence type="ECO:0000256" key="7">
    <source>
        <dbReference type="SAM" id="MobiDB-lite"/>
    </source>
</evidence>